<dbReference type="Proteomes" id="UP000026962">
    <property type="component" value="Chromosome 5"/>
</dbReference>
<protein>
    <submittedName>
        <fullName evidence="2">Uncharacterized protein</fullName>
    </submittedName>
</protein>
<dbReference type="PANTHER" id="PTHR33738">
    <property type="entry name" value="EMB|CAB82975.1"/>
    <property type="match status" value="1"/>
</dbReference>
<proteinExistence type="predicted"/>
<reference evidence="2" key="1">
    <citation type="submission" date="2015-04" db="UniProtKB">
        <authorList>
            <consortium name="EnsemblPlants"/>
        </authorList>
    </citation>
    <scope>IDENTIFICATION</scope>
</reference>
<evidence type="ECO:0000313" key="2">
    <source>
        <dbReference type="EnsemblPlants" id="OPUNC05G16510.1"/>
    </source>
</evidence>
<reference evidence="2" key="2">
    <citation type="submission" date="2018-05" db="EMBL/GenBank/DDBJ databases">
        <title>OpunRS2 (Oryza punctata Reference Sequence Version 2).</title>
        <authorList>
            <person name="Zhang J."/>
            <person name="Kudrna D."/>
            <person name="Lee S."/>
            <person name="Talag J."/>
            <person name="Welchert J."/>
            <person name="Wing R.A."/>
        </authorList>
    </citation>
    <scope>NUCLEOTIDE SEQUENCE [LARGE SCALE GENOMIC DNA]</scope>
</reference>
<dbReference type="PANTHER" id="PTHR33738:SF8">
    <property type="entry name" value="OS05G0454500 PROTEIN"/>
    <property type="match status" value="1"/>
</dbReference>
<feature type="region of interest" description="Disordered" evidence="1">
    <location>
        <begin position="52"/>
        <end position="82"/>
    </location>
</feature>
<evidence type="ECO:0000313" key="3">
    <source>
        <dbReference type="Proteomes" id="UP000026962"/>
    </source>
</evidence>
<dbReference type="OMA" id="EGCENEN"/>
<keyword evidence="3" id="KW-1185">Reference proteome</keyword>
<dbReference type="Gramene" id="OPUNC05G16510.1">
    <property type="protein sequence ID" value="OPUNC05G16510.1"/>
    <property type="gene ID" value="OPUNC05G16510"/>
</dbReference>
<feature type="region of interest" description="Disordered" evidence="1">
    <location>
        <begin position="1"/>
        <end position="23"/>
    </location>
</feature>
<evidence type="ECO:0000256" key="1">
    <source>
        <dbReference type="SAM" id="MobiDB-lite"/>
    </source>
</evidence>
<dbReference type="STRING" id="4537.A0A0E0L3A0"/>
<dbReference type="EnsemblPlants" id="OPUNC05G16510.1">
    <property type="protein sequence ID" value="OPUNC05G16510.1"/>
    <property type="gene ID" value="OPUNC05G16510"/>
</dbReference>
<feature type="region of interest" description="Disordered" evidence="1">
    <location>
        <begin position="117"/>
        <end position="200"/>
    </location>
</feature>
<sequence>MEAGAGRHEASREVSLPTPTPSRAAAYNDHFTCPIFLLAHELVLLFFSSSFHGRLGSSPPSPTKSPTYMDARKKLPPATASGAAPANGYFSTVFSASPTANGNDAKQTDLYAMLNKQNSKGQNGGGFADGKSHSPTKARGAYKDGKQSYPNESSESPYFGSSVHYGAREFYGNTPPKQGDASPGNQKEQNPDGSLATRGDWWQGQQQVALCFAVFT</sequence>
<dbReference type="eggNOG" id="ENOG502S1FS">
    <property type="taxonomic scope" value="Eukaryota"/>
</dbReference>
<accession>A0A0E0L3A0</accession>
<feature type="compositionally biased region" description="Basic and acidic residues" evidence="1">
    <location>
        <begin position="1"/>
        <end position="12"/>
    </location>
</feature>
<dbReference type="AlphaFoldDB" id="A0A0E0L3A0"/>
<feature type="compositionally biased region" description="Polar residues" evidence="1">
    <location>
        <begin position="183"/>
        <end position="192"/>
    </location>
</feature>
<name>A0A0E0L3A0_ORYPU</name>
<organism evidence="2">
    <name type="scientific">Oryza punctata</name>
    <name type="common">Red rice</name>
    <dbReference type="NCBI Taxonomy" id="4537"/>
    <lineage>
        <taxon>Eukaryota</taxon>
        <taxon>Viridiplantae</taxon>
        <taxon>Streptophyta</taxon>
        <taxon>Embryophyta</taxon>
        <taxon>Tracheophyta</taxon>
        <taxon>Spermatophyta</taxon>
        <taxon>Magnoliopsida</taxon>
        <taxon>Liliopsida</taxon>
        <taxon>Poales</taxon>
        <taxon>Poaceae</taxon>
        <taxon>BOP clade</taxon>
        <taxon>Oryzoideae</taxon>
        <taxon>Oryzeae</taxon>
        <taxon>Oryzinae</taxon>
        <taxon>Oryza</taxon>
    </lineage>
</organism>